<dbReference type="InterPro" id="IPR013087">
    <property type="entry name" value="Znf_C2H2_type"/>
</dbReference>
<evidence type="ECO:0000313" key="3">
    <source>
        <dbReference type="Proteomes" id="UP001159427"/>
    </source>
</evidence>
<organism evidence="2 3">
    <name type="scientific">Porites evermanni</name>
    <dbReference type="NCBI Taxonomy" id="104178"/>
    <lineage>
        <taxon>Eukaryota</taxon>
        <taxon>Metazoa</taxon>
        <taxon>Cnidaria</taxon>
        <taxon>Anthozoa</taxon>
        <taxon>Hexacorallia</taxon>
        <taxon>Scleractinia</taxon>
        <taxon>Fungiina</taxon>
        <taxon>Poritidae</taxon>
        <taxon>Porites</taxon>
    </lineage>
</organism>
<proteinExistence type="predicted"/>
<keyword evidence="3" id="KW-1185">Reference proteome</keyword>
<sequence length="132" mass="15381">ITNILRKENISVRIAHKSYTLRQALSHTSRERKCTRDKCPISNTGLCLRRNAVYQLTCNSCDQQYIGNSTRFIHDRVNEHNKDYKCIEVKIIMSETTPLIYAFMKHFTLESIRLHSIPGRNVVNSQTVHFSI</sequence>
<evidence type="ECO:0000313" key="2">
    <source>
        <dbReference type="EMBL" id="CAH3025118.1"/>
    </source>
</evidence>
<dbReference type="Proteomes" id="UP001159427">
    <property type="component" value="Unassembled WGS sequence"/>
</dbReference>
<evidence type="ECO:0000259" key="1">
    <source>
        <dbReference type="PROSITE" id="PS00028"/>
    </source>
</evidence>
<reference evidence="2 3" key="1">
    <citation type="submission" date="2022-05" db="EMBL/GenBank/DDBJ databases">
        <authorList>
            <consortium name="Genoscope - CEA"/>
            <person name="William W."/>
        </authorList>
    </citation>
    <scope>NUCLEOTIDE SEQUENCE [LARGE SCALE GENOMIC DNA]</scope>
</reference>
<dbReference type="PROSITE" id="PS00028">
    <property type="entry name" value="ZINC_FINGER_C2H2_1"/>
    <property type="match status" value="1"/>
</dbReference>
<name>A0ABN8MBF6_9CNID</name>
<accession>A0ABN8MBF6</accession>
<comment type="caution">
    <text evidence="2">The sequence shown here is derived from an EMBL/GenBank/DDBJ whole genome shotgun (WGS) entry which is preliminary data.</text>
</comment>
<feature type="domain" description="C2H2-type" evidence="1">
    <location>
        <begin position="58"/>
        <end position="80"/>
    </location>
</feature>
<protein>
    <recommendedName>
        <fullName evidence="1">C2H2-type domain-containing protein</fullName>
    </recommendedName>
</protein>
<gene>
    <name evidence="2" type="ORF">PEVE_00025089</name>
</gene>
<dbReference type="EMBL" id="CALNXI010000337">
    <property type="protein sequence ID" value="CAH3025118.1"/>
    <property type="molecule type" value="Genomic_DNA"/>
</dbReference>
<feature type="non-terminal residue" evidence="2">
    <location>
        <position position="1"/>
    </location>
</feature>